<dbReference type="Proteomes" id="UP001277972">
    <property type="component" value="Unassembled WGS sequence"/>
</dbReference>
<reference evidence="1" key="1">
    <citation type="submission" date="2023-11" db="EMBL/GenBank/DDBJ databases">
        <title>Gracilibacillus pellucida a moderately halophilic bacterium isolated from saline soil in Xinjiang province.</title>
        <authorList>
            <person name="Zhang Z."/>
            <person name="Tan F."/>
            <person name="Wang Y."/>
            <person name="Xia M."/>
        </authorList>
    </citation>
    <scope>NUCLEOTIDE SEQUENCE</scope>
    <source>
        <strain evidence="1">S3-1-1</strain>
    </source>
</reference>
<accession>A0ACC6M3P2</accession>
<gene>
    <name evidence="1" type="ORF">SH601_06225</name>
</gene>
<name>A0ACC6M3P2_9BACI</name>
<organism evidence="1 2">
    <name type="scientific">Gracilibacillus pellucidus</name>
    <dbReference type="NCBI Taxonomy" id="3095368"/>
    <lineage>
        <taxon>Bacteria</taxon>
        <taxon>Bacillati</taxon>
        <taxon>Bacillota</taxon>
        <taxon>Bacilli</taxon>
        <taxon>Bacillales</taxon>
        <taxon>Bacillaceae</taxon>
        <taxon>Gracilibacillus</taxon>
    </lineage>
</organism>
<evidence type="ECO:0000313" key="2">
    <source>
        <dbReference type="Proteomes" id="UP001277972"/>
    </source>
</evidence>
<sequence>MTKFKQLMLVFVLFLACVCFPSISFASETSNDILNVDLETDKEAYDDSDVITSTLTITNVSERYSAKDIDIQTKLPDELEVTESDDLDIENGIVYWDVNDLEQGEALEVTFTSKLKDSVQQQLAGESTEEENTSGTSGDSETAVENNNDQSITKDEKNDQTVTETAAPQTGDNVNLFTYMVILLISVILGIIAFIGIRKKKIPKTATFIIAILLLTPFASHIQAVESEKITQESTYQHTLSIGDNEYDVETSVTTTIVESLEQIPVTGTIYDAEGNLLTNHELTFETTIDNEQITNVIETDDEGYFVERLYKNIDYQVTSDDIQASMTAVDVNEVEVTNELGEIELGKSLRNGDNHSFLQPSVIYLDDEDVESINDISSDLSQATFTDSLDLMEDDLIVVPEWEEYPSGIAFQIESIDRNDSEMILELEQPEIEDIFEEIVGEIEVDMSPGYFTPADGVEIQDVMGATTEESIELDDQSIGSKLTLKIDDLIEYEEFSLNGKVELSGKFSGDIDWRVGLNPVNSFDFNFTGEQNIIADATVVSEKEVKVPLGKLVVPTQVPGLTVSVPFELVTKVSGEVSVEISTGIRENIGLSYTGDEGVRTYPEEHFEPYFQMTDVNGSGELAAGVGLSVFTQGFGIDLLGATGTGMLTGKATTSVIGQNLPYSCLQLSRSFDAELKLKAPILNGWESPSINADHTFPGDEIGNCVRSINVNPNQLEMEPDETKSVTVSAINNTGESPINNDDDLEVVISDSDLISVEKRDNRVDIQSSEHAQDGDEIEIEFNYELNGTTHTDTLKVQIKDDRPKGELVGSVIDAVEETPLHNANVELFRDGQLVQTVETLEDGTYQVNVAPGQYKVEVSYPGYIKDSSIVTIQSEDSTTYDSVLYLVGDEYGGNGKVSGVITNAVTGDGVQEVNIDIRRGKNTTEGEVIKTIKTAEDGSYEVELPGGNYTMTLEADGFISTNANILSIGGEEKSEQNATISPSGLLAEDLRVVLTWGENPRDLDSHITGPREDGGRFHVYYSAKEYIDSVNNVNLDRDDIHSYGPETITVIKQLQQGTYTYAVHNYTGRYLTEDNQFDLSNSEATVRIYKGDQLLETYNVPVNQPGNSWRVFEIRDGEIVQINQVETIDNWRSPDYFAPLP</sequence>
<comment type="caution">
    <text evidence="1">The sequence shown here is derived from an EMBL/GenBank/DDBJ whole genome shotgun (WGS) entry which is preliminary data.</text>
</comment>
<protein>
    <submittedName>
        <fullName evidence="1">Carboxypeptidase regulatory-like domain-containing protein</fullName>
    </submittedName>
</protein>
<dbReference type="EMBL" id="JAWZSR010000003">
    <property type="protein sequence ID" value="MDX8045580.1"/>
    <property type="molecule type" value="Genomic_DNA"/>
</dbReference>
<evidence type="ECO:0000313" key="1">
    <source>
        <dbReference type="EMBL" id="MDX8045580.1"/>
    </source>
</evidence>
<proteinExistence type="predicted"/>
<keyword evidence="2" id="KW-1185">Reference proteome</keyword>